<dbReference type="InterPro" id="IPR006674">
    <property type="entry name" value="HD_domain"/>
</dbReference>
<evidence type="ECO:0000259" key="1">
    <source>
        <dbReference type="Pfam" id="PF01966"/>
    </source>
</evidence>
<accession>A0A0F9G693</accession>
<name>A0A0F9G693_9ZZZZ</name>
<dbReference type="SUPFAM" id="SSF109604">
    <property type="entry name" value="HD-domain/PDEase-like"/>
    <property type="match status" value="1"/>
</dbReference>
<organism evidence="2">
    <name type="scientific">marine sediment metagenome</name>
    <dbReference type="NCBI Taxonomy" id="412755"/>
    <lineage>
        <taxon>unclassified sequences</taxon>
        <taxon>metagenomes</taxon>
        <taxon>ecological metagenomes</taxon>
    </lineage>
</organism>
<reference evidence="2" key="1">
    <citation type="journal article" date="2015" name="Nature">
        <title>Complex archaea that bridge the gap between prokaryotes and eukaryotes.</title>
        <authorList>
            <person name="Spang A."/>
            <person name="Saw J.H."/>
            <person name="Jorgensen S.L."/>
            <person name="Zaremba-Niedzwiedzka K."/>
            <person name="Martijn J."/>
            <person name="Lind A.E."/>
            <person name="van Eijk R."/>
            <person name="Schleper C."/>
            <person name="Guy L."/>
            <person name="Ettema T.J."/>
        </authorList>
    </citation>
    <scope>NUCLEOTIDE SEQUENCE</scope>
</reference>
<feature type="domain" description="HD" evidence="1">
    <location>
        <begin position="61"/>
        <end position="168"/>
    </location>
</feature>
<gene>
    <name evidence="2" type="ORF">LCGC14_1949350</name>
</gene>
<dbReference type="EMBL" id="LAZR01021250">
    <property type="protein sequence ID" value="KKL85976.1"/>
    <property type="molecule type" value="Genomic_DNA"/>
</dbReference>
<dbReference type="Pfam" id="PF01966">
    <property type="entry name" value="HD"/>
    <property type="match status" value="1"/>
</dbReference>
<dbReference type="AlphaFoldDB" id="A0A0F9G693"/>
<proteinExistence type="predicted"/>
<comment type="caution">
    <text evidence="2">The sequence shown here is derived from an EMBL/GenBank/DDBJ whole genome shotgun (WGS) entry which is preliminary data.</text>
</comment>
<protein>
    <recommendedName>
        <fullName evidence="1">HD domain-containing protein</fullName>
    </recommendedName>
</protein>
<sequence>MKAVNRARVFFSTELDLIEDEDFRAFTERVLNAAPDYFWSVPSSSSHHPEDERIEGGRVLHARRCVRLANDICDAMDGSLFSVYLKRDILISAALVHDICIRGSNDRPSSDKAMYDHGKIAYFFIRDAAHKLVGRELHPVMPIGALTGLVESHMGRWGPTPPTGYAQVLFHLIDYIVSRESIRVEPLGGESHD</sequence>
<evidence type="ECO:0000313" key="2">
    <source>
        <dbReference type="EMBL" id="KKL85976.1"/>
    </source>
</evidence>